<evidence type="ECO:0008006" key="3">
    <source>
        <dbReference type="Google" id="ProtNLM"/>
    </source>
</evidence>
<dbReference type="Proteomes" id="UP000238326">
    <property type="component" value="Unassembled WGS sequence"/>
</dbReference>
<comment type="caution">
    <text evidence="1">The sequence shown here is derived from an EMBL/GenBank/DDBJ whole genome shotgun (WGS) entry which is preliminary data.</text>
</comment>
<evidence type="ECO:0000313" key="1">
    <source>
        <dbReference type="EMBL" id="PRD68790.1"/>
    </source>
</evidence>
<proteinExistence type="predicted"/>
<protein>
    <recommendedName>
        <fullName evidence="3">Holin of 3TMs, for gene-transfer release</fullName>
    </recommendedName>
</protein>
<dbReference type="RefSeq" id="WP_105729750.1">
    <property type="nucleotide sequence ID" value="NZ_PVLR01000024.1"/>
</dbReference>
<dbReference type="OrthoDB" id="1433389at2"/>
<organism evidence="1 2">
    <name type="scientific">Malikia spinosa</name>
    <dbReference type="NCBI Taxonomy" id="86180"/>
    <lineage>
        <taxon>Bacteria</taxon>
        <taxon>Pseudomonadati</taxon>
        <taxon>Pseudomonadota</taxon>
        <taxon>Betaproteobacteria</taxon>
        <taxon>Burkholderiales</taxon>
        <taxon>Comamonadaceae</taxon>
        <taxon>Malikia</taxon>
    </lineage>
</organism>
<dbReference type="AlphaFoldDB" id="A0A2S9KEB5"/>
<dbReference type="EMBL" id="PVLR01000024">
    <property type="protein sequence ID" value="PRD68790.1"/>
    <property type="molecule type" value="Genomic_DNA"/>
</dbReference>
<name>A0A2S9KEB5_9BURK</name>
<gene>
    <name evidence="1" type="ORF">C6P61_09840</name>
</gene>
<reference evidence="1 2" key="1">
    <citation type="submission" date="2018-03" db="EMBL/GenBank/DDBJ databases">
        <title>Comparative genomics illustrates the genes involved in a hyperalkaliphilic mechanisms of Serpentinomonas isolated from highly-alkaline calcium-rich serpentinized springs.</title>
        <authorList>
            <person name="Suzuki S."/>
            <person name="Ishii S."/>
            <person name="Walworth N."/>
            <person name="Bird L."/>
            <person name="Kuenen J.G."/>
            <person name="Nealson K.H."/>
        </authorList>
    </citation>
    <scope>NUCLEOTIDE SEQUENCE [LARGE SCALE GENOMIC DNA]</scope>
    <source>
        <strain evidence="1 2">83</strain>
    </source>
</reference>
<accession>A0A2S9KEB5</accession>
<dbReference type="Pfam" id="PF11351">
    <property type="entry name" value="GTA_holin_3TM"/>
    <property type="match status" value="1"/>
</dbReference>
<dbReference type="InterPro" id="IPR021497">
    <property type="entry name" value="GTA_holin_3TM"/>
</dbReference>
<sequence length="145" mass="15597">MTPLLALGGIVQAVGQIADDLITTDKERLDAELELRRLGLEERKVEADLVRGQLEVNRVEAASSSLFVAGWRPAIGWIGATALGYQFLAYPLLVWAWALLQARGLVPAGLQPPPMLDTDALWVVLSGMLGIAGLRTAEKVKGVAR</sequence>
<evidence type="ECO:0000313" key="2">
    <source>
        <dbReference type="Proteomes" id="UP000238326"/>
    </source>
</evidence>
<keyword evidence="2" id="KW-1185">Reference proteome</keyword>